<feature type="active site" description="Proton acceptor" evidence="8">
    <location>
        <position position="176"/>
    </location>
</feature>
<comment type="cofactor">
    <cofactor evidence="1">
        <name>Zn(2+)</name>
        <dbReference type="ChEBI" id="CHEBI:29105"/>
    </cofactor>
</comment>
<keyword evidence="2" id="KW-0808">Transferase</keyword>
<evidence type="ECO:0000259" key="10">
    <source>
        <dbReference type="PROSITE" id="PS50305"/>
    </source>
</evidence>
<feature type="domain" description="Deacetylase sirtuin-type" evidence="10">
    <location>
        <begin position="46"/>
        <end position="327"/>
    </location>
</feature>
<reference evidence="11" key="1">
    <citation type="submission" date="2021-05" db="EMBL/GenBank/DDBJ databases">
        <authorList>
            <person name="Alioto T."/>
            <person name="Alioto T."/>
            <person name="Gomez Garrido J."/>
        </authorList>
    </citation>
    <scope>NUCLEOTIDE SEQUENCE</scope>
</reference>
<feature type="binding site" evidence="8">
    <location>
        <position position="184"/>
    </location>
    <ligand>
        <name>Zn(2+)</name>
        <dbReference type="ChEBI" id="CHEBI:29105"/>
    </ligand>
</feature>
<dbReference type="PANTHER" id="PTHR11085:SF6">
    <property type="entry name" value="NAD-DEPENDENT PROTEIN DEACETYLASE SIRTUIN-2"/>
    <property type="match status" value="1"/>
</dbReference>
<evidence type="ECO:0000256" key="3">
    <source>
        <dbReference type="ARBA" id="ARBA00022723"/>
    </source>
</evidence>
<dbReference type="InterPro" id="IPR003000">
    <property type="entry name" value="Sirtuin"/>
</dbReference>
<organism evidence="11">
    <name type="scientific">Cacopsylla melanoneura</name>
    <dbReference type="NCBI Taxonomy" id="428564"/>
    <lineage>
        <taxon>Eukaryota</taxon>
        <taxon>Metazoa</taxon>
        <taxon>Ecdysozoa</taxon>
        <taxon>Arthropoda</taxon>
        <taxon>Hexapoda</taxon>
        <taxon>Insecta</taxon>
        <taxon>Pterygota</taxon>
        <taxon>Neoptera</taxon>
        <taxon>Paraneoptera</taxon>
        <taxon>Hemiptera</taxon>
        <taxon>Sternorrhyncha</taxon>
        <taxon>Psylloidea</taxon>
        <taxon>Psyllidae</taxon>
        <taxon>Psyllinae</taxon>
        <taxon>Cacopsylla</taxon>
    </lineage>
</organism>
<evidence type="ECO:0000256" key="2">
    <source>
        <dbReference type="ARBA" id="ARBA00022679"/>
    </source>
</evidence>
<feature type="binding site" evidence="8">
    <location>
        <position position="187"/>
    </location>
    <ligand>
        <name>Zn(2+)</name>
        <dbReference type="ChEBI" id="CHEBI:29105"/>
    </ligand>
</feature>
<evidence type="ECO:0000256" key="1">
    <source>
        <dbReference type="ARBA" id="ARBA00001947"/>
    </source>
</evidence>
<keyword evidence="3 8" id="KW-0479">Metal-binding</keyword>
<feature type="binding site" evidence="8">
    <location>
        <position position="211"/>
    </location>
    <ligand>
        <name>Zn(2+)</name>
        <dbReference type="ChEBI" id="CHEBI:29105"/>
    </ligand>
</feature>
<protein>
    <submittedName>
        <fullName evidence="11">NAD-dependent protein deacetylase sirtuin-2</fullName>
    </submittedName>
</protein>
<dbReference type="InterPro" id="IPR026591">
    <property type="entry name" value="Sirtuin_cat_small_dom_sf"/>
</dbReference>
<dbReference type="InterPro" id="IPR026590">
    <property type="entry name" value="Ssirtuin_cat_dom"/>
</dbReference>
<dbReference type="InterPro" id="IPR050134">
    <property type="entry name" value="NAD-dep_sirtuin_deacylases"/>
</dbReference>
<dbReference type="InterPro" id="IPR029035">
    <property type="entry name" value="DHS-like_NAD/FAD-binding_dom"/>
</dbReference>
<dbReference type="GO" id="GO:0046872">
    <property type="term" value="F:metal ion binding"/>
    <property type="evidence" value="ECO:0007669"/>
    <property type="project" value="UniProtKB-KW"/>
</dbReference>
<feature type="binding site" evidence="8">
    <location>
        <position position="208"/>
    </location>
    <ligand>
        <name>Zn(2+)</name>
        <dbReference type="ChEBI" id="CHEBI:29105"/>
    </ligand>
</feature>
<keyword evidence="5" id="KW-0520">NAD</keyword>
<dbReference type="CDD" id="cd01408">
    <property type="entry name" value="SIRT1"/>
    <property type="match status" value="1"/>
</dbReference>
<comment type="catalytic activity">
    <reaction evidence="6">
        <text>N(6)-hexadecanoyl-L-lysyl-[protein] + NAD(+) + H2O = 2''-O-hexadecanoyl-ADP-D-ribose + nicotinamide + L-lysyl-[protein]</text>
        <dbReference type="Rhea" id="RHEA:70563"/>
        <dbReference type="Rhea" id="RHEA-COMP:9752"/>
        <dbReference type="Rhea" id="RHEA-COMP:14175"/>
        <dbReference type="ChEBI" id="CHEBI:15377"/>
        <dbReference type="ChEBI" id="CHEBI:17154"/>
        <dbReference type="ChEBI" id="CHEBI:29969"/>
        <dbReference type="ChEBI" id="CHEBI:57540"/>
        <dbReference type="ChEBI" id="CHEBI:138936"/>
        <dbReference type="ChEBI" id="CHEBI:189673"/>
    </reaction>
    <physiologicalReaction direction="left-to-right" evidence="6">
        <dbReference type="Rhea" id="RHEA:70564"/>
    </physiologicalReaction>
</comment>
<dbReference type="GO" id="GO:0017136">
    <property type="term" value="F:histone deacetylase activity, NAD-dependent"/>
    <property type="evidence" value="ECO:0007669"/>
    <property type="project" value="TreeGrafter"/>
</dbReference>
<evidence type="ECO:0000313" key="11">
    <source>
        <dbReference type="EMBL" id="CAG6715384.1"/>
    </source>
</evidence>
<comment type="catalytic activity">
    <reaction evidence="7">
        <text>N(6)-tetradecanoyl-L-lysyl-[protein] + NAD(+) + H2O = 2''-O-tetradecanoyl-ADP-D-ribose + nicotinamide + L-lysyl-[protein]</text>
        <dbReference type="Rhea" id="RHEA:70567"/>
        <dbReference type="Rhea" id="RHEA-COMP:9752"/>
        <dbReference type="Rhea" id="RHEA-COMP:15437"/>
        <dbReference type="ChEBI" id="CHEBI:15377"/>
        <dbReference type="ChEBI" id="CHEBI:17154"/>
        <dbReference type="ChEBI" id="CHEBI:29969"/>
        <dbReference type="ChEBI" id="CHEBI:57540"/>
        <dbReference type="ChEBI" id="CHEBI:141129"/>
        <dbReference type="ChEBI" id="CHEBI:189674"/>
    </reaction>
    <physiologicalReaction direction="left-to-right" evidence="7">
        <dbReference type="Rhea" id="RHEA:70568"/>
    </physiologicalReaction>
</comment>
<name>A0A8D8Y1T1_9HEMI</name>
<evidence type="ECO:0000256" key="7">
    <source>
        <dbReference type="ARBA" id="ARBA00048905"/>
    </source>
</evidence>
<evidence type="ECO:0000256" key="8">
    <source>
        <dbReference type="PROSITE-ProRule" id="PRU00236"/>
    </source>
</evidence>
<dbReference type="Gene3D" id="3.30.1600.10">
    <property type="entry name" value="SIR2/SIRT2 'Small Domain"/>
    <property type="match status" value="1"/>
</dbReference>
<dbReference type="PANTHER" id="PTHR11085">
    <property type="entry name" value="NAD-DEPENDENT PROTEIN DEACYLASE SIRTUIN-5, MITOCHONDRIAL-RELATED"/>
    <property type="match status" value="1"/>
</dbReference>
<feature type="region of interest" description="Disordered" evidence="9">
    <location>
        <begin position="344"/>
        <end position="468"/>
    </location>
</feature>
<dbReference type="EMBL" id="HBUF01353095">
    <property type="protein sequence ID" value="CAG6715384.1"/>
    <property type="molecule type" value="Transcribed_RNA"/>
</dbReference>
<evidence type="ECO:0000256" key="6">
    <source>
        <dbReference type="ARBA" id="ARBA00048378"/>
    </source>
</evidence>
<sequence>MDNSNNEEGASGSSSSGLDFDLEALRKYFQEKLGFSKSESVPAGPPKLENANIESIVKYINSGQCKKIITMAGAGISTSAGIPDFRSPGSGLYHNLEKYKLPNPMAIFELDYFRHRPEAFFTLAKELYPGSFKPTPCHYFLKLLHEKGLLLRHFTQNIDNLERIAGLPDDVLVEAHGSFHTSHCLTCKQEYALHWMKERIFSDVIPTCDKCNGLVKPDIVFFGENLPYRYFHRSETDFPDADLLIIMGTSLVVQPFCSLVDNAPPDCPRLLLNKEKVGVGTTDRMLASLGLSTEGLGFDNKNNVRDVFLQRDCDSGCHQLADMLGWGEELKQLISSEHARLDQELKKEKEEQEALTASLKKTSLGEKEKPHHATGADTEEKEKPHHDTGADTEEKEKRLSEKHENVSEKHDKVGETHEKLSEKHEKVSDRYEKVGEIKDNKEIIEGGKKHMSEAQEDSKDIKEEKKTE</sequence>
<evidence type="ECO:0000256" key="5">
    <source>
        <dbReference type="ARBA" id="ARBA00023027"/>
    </source>
</evidence>
<feature type="compositionally biased region" description="Basic and acidic residues" evidence="9">
    <location>
        <begin position="378"/>
        <end position="468"/>
    </location>
</feature>
<dbReference type="Pfam" id="PF02146">
    <property type="entry name" value="SIR2"/>
    <property type="match status" value="1"/>
</dbReference>
<proteinExistence type="predicted"/>
<dbReference type="GO" id="GO:0070403">
    <property type="term" value="F:NAD+ binding"/>
    <property type="evidence" value="ECO:0007669"/>
    <property type="project" value="InterPro"/>
</dbReference>
<dbReference type="GO" id="GO:0005634">
    <property type="term" value="C:nucleus"/>
    <property type="evidence" value="ECO:0007669"/>
    <property type="project" value="TreeGrafter"/>
</dbReference>
<keyword evidence="4 8" id="KW-0862">Zinc</keyword>
<accession>A0A8D8Y1T1</accession>
<evidence type="ECO:0000256" key="4">
    <source>
        <dbReference type="ARBA" id="ARBA00022833"/>
    </source>
</evidence>
<dbReference type="AlphaFoldDB" id="A0A8D8Y1T1"/>
<dbReference type="Gene3D" id="3.40.50.1220">
    <property type="entry name" value="TPP-binding domain"/>
    <property type="match status" value="1"/>
</dbReference>
<dbReference type="SUPFAM" id="SSF52467">
    <property type="entry name" value="DHS-like NAD/FAD-binding domain"/>
    <property type="match status" value="1"/>
</dbReference>
<evidence type="ECO:0000256" key="9">
    <source>
        <dbReference type="SAM" id="MobiDB-lite"/>
    </source>
</evidence>
<dbReference type="PROSITE" id="PS50305">
    <property type="entry name" value="SIRTUIN"/>
    <property type="match status" value="1"/>
</dbReference>